<keyword evidence="3" id="KW-1185">Reference proteome</keyword>
<name>A0ABY7K1F4_9ACTN</name>
<dbReference type="RefSeq" id="WP_269445042.1">
    <property type="nucleotide sequence ID" value="NZ_CP097463.1"/>
</dbReference>
<evidence type="ECO:0000313" key="3">
    <source>
        <dbReference type="Proteomes" id="UP001164693"/>
    </source>
</evidence>
<reference evidence="2" key="1">
    <citation type="submission" date="2022-05" db="EMBL/GenBank/DDBJ databases">
        <title>Jatrophihabitans sp. SB3-54 whole genome sequence.</title>
        <authorList>
            <person name="Suh M.K."/>
            <person name="Eom M.K."/>
            <person name="Kim J.S."/>
            <person name="Kim H.S."/>
            <person name="Do H.E."/>
            <person name="Shin Y.K."/>
            <person name="Lee J.-S."/>
        </authorList>
    </citation>
    <scope>NUCLEOTIDE SEQUENCE</scope>
    <source>
        <strain evidence="2">SB3-54</strain>
    </source>
</reference>
<evidence type="ECO:0000313" key="2">
    <source>
        <dbReference type="EMBL" id="WAX58504.1"/>
    </source>
</evidence>
<feature type="region of interest" description="Disordered" evidence="1">
    <location>
        <begin position="95"/>
        <end position="119"/>
    </location>
</feature>
<protein>
    <recommendedName>
        <fullName evidence="4">DUF222 domain-containing protein</fullName>
    </recommendedName>
</protein>
<proteinExistence type="predicted"/>
<sequence length="119" mass="12670">MPDTEAVALAPPTPSRPTTVGEVVELLDRYAAADRDLDAELERIRAEVSSSRRVSQGTVTRLVRLLEGSLVPGVRAKADLDALPAALRRAGIAQWARRTASPPPGPVRRTALRPLGSTA</sequence>
<organism evidence="2 3">
    <name type="scientific">Jatrophihabitans cynanchi</name>
    <dbReference type="NCBI Taxonomy" id="2944128"/>
    <lineage>
        <taxon>Bacteria</taxon>
        <taxon>Bacillati</taxon>
        <taxon>Actinomycetota</taxon>
        <taxon>Actinomycetes</taxon>
        <taxon>Jatrophihabitantales</taxon>
        <taxon>Jatrophihabitantaceae</taxon>
        <taxon>Jatrophihabitans</taxon>
    </lineage>
</organism>
<evidence type="ECO:0000256" key="1">
    <source>
        <dbReference type="SAM" id="MobiDB-lite"/>
    </source>
</evidence>
<evidence type="ECO:0008006" key="4">
    <source>
        <dbReference type="Google" id="ProtNLM"/>
    </source>
</evidence>
<accession>A0ABY7K1F4</accession>
<dbReference type="Proteomes" id="UP001164693">
    <property type="component" value="Chromosome"/>
</dbReference>
<gene>
    <name evidence="2" type="ORF">M6B22_07000</name>
</gene>
<dbReference type="EMBL" id="CP097463">
    <property type="protein sequence ID" value="WAX58504.1"/>
    <property type="molecule type" value="Genomic_DNA"/>
</dbReference>